<proteinExistence type="inferred from homology"/>
<evidence type="ECO:0000256" key="4">
    <source>
        <dbReference type="ARBA" id="ARBA00023098"/>
    </source>
</evidence>
<dbReference type="FunFam" id="3.40.50.720:FF:000084">
    <property type="entry name" value="Short-chain dehydrogenase reductase"/>
    <property type="match status" value="1"/>
</dbReference>
<dbReference type="Pfam" id="PF13561">
    <property type="entry name" value="adh_short_C2"/>
    <property type="match status" value="1"/>
</dbReference>
<protein>
    <submittedName>
        <fullName evidence="6">NADP-dependent 3-hydroxy acid dehydrogenase YdfG</fullName>
    </submittedName>
</protein>
<dbReference type="PROSITE" id="PS00061">
    <property type="entry name" value="ADH_SHORT"/>
    <property type="match status" value="1"/>
</dbReference>
<dbReference type="Proteomes" id="UP000198992">
    <property type="component" value="Unassembled WGS sequence"/>
</dbReference>
<keyword evidence="2" id="KW-0560">Oxidoreductase</keyword>
<comment type="similarity">
    <text evidence="1">Belongs to the short-chain dehydrogenases/reductases (SDR) family.</text>
</comment>
<keyword evidence="3" id="KW-0520">NAD</keyword>
<dbReference type="PANTHER" id="PTHR43180:SF28">
    <property type="entry name" value="NAD(P)-BINDING ROSSMANN-FOLD SUPERFAMILY PROTEIN"/>
    <property type="match status" value="1"/>
</dbReference>
<dbReference type="RefSeq" id="WP_092120415.1">
    <property type="nucleotide sequence ID" value="NZ_FNTH01000001.1"/>
</dbReference>
<dbReference type="PRINTS" id="PR00081">
    <property type="entry name" value="GDHRDH"/>
</dbReference>
<keyword evidence="5" id="KW-0753">Steroid metabolism</keyword>
<dbReference type="AlphaFoldDB" id="A0A1H5B9K1"/>
<reference evidence="6 7" key="1">
    <citation type="submission" date="2016-10" db="EMBL/GenBank/DDBJ databases">
        <authorList>
            <person name="de Groot N.N."/>
        </authorList>
    </citation>
    <scope>NUCLEOTIDE SEQUENCE [LARGE SCALE GENOMIC DNA]</scope>
    <source>
        <strain evidence="6 7">MT12</strain>
    </source>
</reference>
<evidence type="ECO:0000313" key="6">
    <source>
        <dbReference type="EMBL" id="SED51283.1"/>
    </source>
</evidence>
<evidence type="ECO:0000256" key="2">
    <source>
        <dbReference type="ARBA" id="ARBA00023002"/>
    </source>
</evidence>
<dbReference type="GO" id="GO:0016491">
    <property type="term" value="F:oxidoreductase activity"/>
    <property type="evidence" value="ECO:0007669"/>
    <property type="project" value="UniProtKB-KW"/>
</dbReference>
<sequence length="280" mass="28991">MGRLDGKVAVITGATSGIGLRTAEVFVAEGARIVVAGRRAPEGEALARRLGGNCIFRQTDVTVEQQMQALIALAAEKFGRIDCLFNNAGGPAQTGGIEGLDVERFDAAMATLVRSVMLGMKHVAPIMRQQGSGSIINNGSIAGRLAGFSSSMVYGAAKAAVIHFTKCVAMELGESGIRVNSISPGAIATGIFGKALGLSTEAAEQTPAVMREVYKAAQPIPRAGLPDDIAHAAVFLASDESSFINGHDLVVDGAMTGGRNWSQQQAGYVALRKAFDQGTG</sequence>
<dbReference type="OrthoDB" id="9812986at2"/>
<dbReference type="PRINTS" id="PR00080">
    <property type="entry name" value="SDRFAMILY"/>
</dbReference>
<evidence type="ECO:0000256" key="5">
    <source>
        <dbReference type="ARBA" id="ARBA00023221"/>
    </source>
</evidence>
<evidence type="ECO:0000313" key="7">
    <source>
        <dbReference type="Proteomes" id="UP000198992"/>
    </source>
</evidence>
<gene>
    <name evidence="6" type="ORF">SAMN05444164_4963</name>
</gene>
<accession>A0A1H5B9K1</accession>
<dbReference type="InterPro" id="IPR036291">
    <property type="entry name" value="NAD(P)-bd_dom_sf"/>
</dbReference>
<dbReference type="Gene3D" id="3.40.50.720">
    <property type="entry name" value="NAD(P)-binding Rossmann-like Domain"/>
    <property type="match status" value="1"/>
</dbReference>
<keyword evidence="4" id="KW-0443">Lipid metabolism</keyword>
<name>A0A1H5B9K1_9BRAD</name>
<organism evidence="6 7">
    <name type="scientific">Bradyrhizobium erythrophlei</name>
    <dbReference type="NCBI Taxonomy" id="1437360"/>
    <lineage>
        <taxon>Bacteria</taxon>
        <taxon>Pseudomonadati</taxon>
        <taxon>Pseudomonadota</taxon>
        <taxon>Alphaproteobacteria</taxon>
        <taxon>Hyphomicrobiales</taxon>
        <taxon>Nitrobacteraceae</taxon>
        <taxon>Bradyrhizobium</taxon>
    </lineage>
</organism>
<dbReference type="SUPFAM" id="SSF51735">
    <property type="entry name" value="NAD(P)-binding Rossmann-fold domains"/>
    <property type="match status" value="1"/>
</dbReference>
<dbReference type="GO" id="GO:0008202">
    <property type="term" value="P:steroid metabolic process"/>
    <property type="evidence" value="ECO:0007669"/>
    <property type="project" value="UniProtKB-KW"/>
</dbReference>
<evidence type="ECO:0000256" key="3">
    <source>
        <dbReference type="ARBA" id="ARBA00023027"/>
    </source>
</evidence>
<dbReference type="NCBIfam" id="NF005559">
    <property type="entry name" value="PRK07231.1"/>
    <property type="match status" value="1"/>
</dbReference>
<evidence type="ECO:0000256" key="1">
    <source>
        <dbReference type="ARBA" id="ARBA00006484"/>
    </source>
</evidence>
<dbReference type="InterPro" id="IPR002347">
    <property type="entry name" value="SDR_fam"/>
</dbReference>
<dbReference type="PANTHER" id="PTHR43180">
    <property type="entry name" value="3-OXOACYL-(ACYL-CARRIER-PROTEIN) REDUCTASE (AFU_ORTHOLOGUE AFUA_6G11210)"/>
    <property type="match status" value="1"/>
</dbReference>
<dbReference type="InterPro" id="IPR020904">
    <property type="entry name" value="Sc_DH/Rdtase_CS"/>
</dbReference>
<dbReference type="EMBL" id="FNTH01000001">
    <property type="protein sequence ID" value="SED51283.1"/>
    <property type="molecule type" value="Genomic_DNA"/>
</dbReference>